<dbReference type="Pfam" id="PF00069">
    <property type="entry name" value="Pkinase"/>
    <property type="match status" value="1"/>
</dbReference>
<dbReference type="Gene3D" id="1.10.510.10">
    <property type="entry name" value="Transferase(Phosphotransferase) domain 1"/>
    <property type="match status" value="1"/>
</dbReference>
<dbReference type="HOGENOM" id="CLU_000288_7_18_1"/>
<dbReference type="InterPro" id="IPR008271">
    <property type="entry name" value="Ser/Thr_kinase_AS"/>
</dbReference>
<feature type="domain" description="Protein kinase" evidence="1">
    <location>
        <begin position="1"/>
        <end position="169"/>
    </location>
</feature>
<dbReference type="Proteomes" id="UP000054248">
    <property type="component" value="Unassembled WGS sequence"/>
</dbReference>
<keyword evidence="3" id="KW-1185">Reference proteome</keyword>
<dbReference type="SUPFAM" id="SSF56112">
    <property type="entry name" value="Protein kinase-like (PK-like)"/>
    <property type="match status" value="1"/>
</dbReference>
<name>A0A0C3Q370_9AGAM</name>
<dbReference type="PROSITE" id="PS50011">
    <property type="entry name" value="PROTEIN_KINASE_DOM"/>
    <property type="match status" value="1"/>
</dbReference>
<dbReference type="InterPro" id="IPR000719">
    <property type="entry name" value="Prot_kinase_dom"/>
</dbReference>
<dbReference type="InterPro" id="IPR011009">
    <property type="entry name" value="Kinase-like_dom_sf"/>
</dbReference>
<evidence type="ECO:0000313" key="3">
    <source>
        <dbReference type="Proteomes" id="UP000054248"/>
    </source>
</evidence>
<sequence length="169" mass="18770">RLARELKVWAKVKHPNVLELIGYYLSDDYGCAQFVSAYMSNGNVMQYIQRTGARLAVRLKFVRDIAAGLKYLHDFSPPICHGDLKPANVLVNEDLDAVLCDFGVSSFIQESEAPSGLDTSQSIKGSTRYMSPELFPKDGHPKHTLQSDVWAWGCTVFQVGGTTKIKGCR</sequence>
<reference evidence="3" key="2">
    <citation type="submission" date="2015-01" db="EMBL/GenBank/DDBJ databases">
        <title>Evolutionary Origins and Diversification of the Mycorrhizal Mutualists.</title>
        <authorList>
            <consortium name="DOE Joint Genome Institute"/>
            <consortium name="Mycorrhizal Genomics Consortium"/>
            <person name="Kohler A."/>
            <person name="Kuo A."/>
            <person name="Nagy L.G."/>
            <person name="Floudas D."/>
            <person name="Copeland A."/>
            <person name="Barry K.W."/>
            <person name="Cichocki N."/>
            <person name="Veneault-Fourrey C."/>
            <person name="LaButti K."/>
            <person name="Lindquist E.A."/>
            <person name="Lipzen A."/>
            <person name="Lundell T."/>
            <person name="Morin E."/>
            <person name="Murat C."/>
            <person name="Riley R."/>
            <person name="Ohm R."/>
            <person name="Sun H."/>
            <person name="Tunlid A."/>
            <person name="Henrissat B."/>
            <person name="Grigoriev I.V."/>
            <person name="Hibbett D.S."/>
            <person name="Martin F."/>
        </authorList>
    </citation>
    <scope>NUCLEOTIDE SEQUENCE [LARGE SCALE GENOMIC DNA]</scope>
    <source>
        <strain evidence="3">MUT 4182</strain>
    </source>
</reference>
<dbReference type="GO" id="GO:0005524">
    <property type="term" value="F:ATP binding"/>
    <property type="evidence" value="ECO:0007669"/>
    <property type="project" value="InterPro"/>
</dbReference>
<evidence type="ECO:0000313" key="2">
    <source>
        <dbReference type="EMBL" id="KIO16994.1"/>
    </source>
</evidence>
<dbReference type="PROSITE" id="PS00108">
    <property type="entry name" value="PROTEIN_KINASE_ST"/>
    <property type="match status" value="1"/>
</dbReference>
<protein>
    <recommendedName>
        <fullName evidence="1">Protein kinase domain-containing protein</fullName>
    </recommendedName>
</protein>
<dbReference type="AlphaFoldDB" id="A0A0C3Q370"/>
<dbReference type="InterPro" id="IPR051681">
    <property type="entry name" value="Ser/Thr_Kinases-Pseudokinases"/>
</dbReference>
<reference evidence="2 3" key="1">
    <citation type="submission" date="2014-04" db="EMBL/GenBank/DDBJ databases">
        <authorList>
            <consortium name="DOE Joint Genome Institute"/>
            <person name="Kuo A."/>
            <person name="Girlanda M."/>
            <person name="Perotto S."/>
            <person name="Kohler A."/>
            <person name="Nagy L.G."/>
            <person name="Floudas D."/>
            <person name="Copeland A."/>
            <person name="Barry K.W."/>
            <person name="Cichocki N."/>
            <person name="Veneault-Fourrey C."/>
            <person name="LaButti K."/>
            <person name="Lindquist E.A."/>
            <person name="Lipzen A."/>
            <person name="Lundell T."/>
            <person name="Morin E."/>
            <person name="Murat C."/>
            <person name="Sun H."/>
            <person name="Tunlid A."/>
            <person name="Henrissat B."/>
            <person name="Grigoriev I.V."/>
            <person name="Hibbett D.S."/>
            <person name="Martin F."/>
            <person name="Nordberg H.P."/>
            <person name="Cantor M.N."/>
            <person name="Hua S.X."/>
        </authorList>
    </citation>
    <scope>NUCLEOTIDE SEQUENCE [LARGE SCALE GENOMIC DNA]</scope>
    <source>
        <strain evidence="2 3">MUT 4182</strain>
    </source>
</reference>
<dbReference type="GO" id="GO:0004674">
    <property type="term" value="F:protein serine/threonine kinase activity"/>
    <property type="evidence" value="ECO:0007669"/>
    <property type="project" value="TreeGrafter"/>
</dbReference>
<accession>A0A0C3Q370</accession>
<dbReference type="PANTHER" id="PTHR44329">
    <property type="entry name" value="SERINE/THREONINE-PROTEIN KINASE TNNI3K-RELATED"/>
    <property type="match status" value="1"/>
</dbReference>
<feature type="non-terminal residue" evidence="2">
    <location>
        <position position="1"/>
    </location>
</feature>
<dbReference type="STRING" id="1051891.A0A0C3Q370"/>
<gene>
    <name evidence="2" type="ORF">M407DRAFT_85390</name>
</gene>
<dbReference type="OrthoDB" id="5809314at2759"/>
<evidence type="ECO:0000259" key="1">
    <source>
        <dbReference type="PROSITE" id="PS50011"/>
    </source>
</evidence>
<dbReference type="SMART" id="SM00220">
    <property type="entry name" value="S_TKc"/>
    <property type="match status" value="1"/>
</dbReference>
<dbReference type="EMBL" id="KN823447">
    <property type="protein sequence ID" value="KIO16994.1"/>
    <property type="molecule type" value="Genomic_DNA"/>
</dbReference>
<proteinExistence type="predicted"/>
<organism evidence="2 3">
    <name type="scientific">Tulasnella calospora MUT 4182</name>
    <dbReference type="NCBI Taxonomy" id="1051891"/>
    <lineage>
        <taxon>Eukaryota</taxon>
        <taxon>Fungi</taxon>
        <taxon>Dikarya</taxon>
        <taxon>Basidiomycota</taxon>
        <taxon>Agaricomycotina</taxon>
        <taxon>Agaricomycetes</taxon>
        <taxon>Cantharellales</taxon>
        <taxon>Tulasnellaceae</taxon>
        <taxon>Tulasnella</taxon>
    </lineage>
</organism>